<keyword evidence="7" id="KW-1015">Disulfide bond</keyword>
<dbReference type="Proteomes" id="UP000472264">
    <property type="component" value="Chromosome 1"/>
</dbReference>
<evidence type="ECO:0000256" key="2">
    <source>
        <dbReference type="ARBA" id="ARBA00022475"/>
    </source>
</evidence>
<evidence type="ECO:0000313" key="15">
    <source>
        <dbReference type="Proteomes" id="UP000472264"/>
    </source>
</evidence>
<dbReference type="InterPro" id="IPR013783">
    <property type="entry name" value="Ig-like_fold"/>
</dbReference>
<evidence type="ECO:0000256" key="4">
    <source>
        <dbReference type="ARBA" id="ARBA00022729"/>
    </source>
</evidence>
<evidence type="ECO:0000256" key="11">
    <source>
        <dbReference type="SAM" id="Phobius"/>
    </source>
</evidence>
<dbReference type="InterPro" id="IPR051713">
    <property type="entry name" value="T-cell_Activation_Regulation"/>
</dbReference>
<evidence type="ECO:0000256" key="10">
    <source>
        <dbReference type="ARBA" id="ARBA00023319"/>
    </source>
</evidence>
<feature type="transmembrane region" description="Helical" evidence="11">
    <location>
        <begin position="256"/>
        <end position="277"/>
    </location>
</feature>
<dbReference type="GO" id="GO:0009897">
    <property type="term" value="C:external side of plasma membrane"/>
    <property type="evidence" value="ECO:0007669"/>
    <property type="project" value="TreeGrafter"/>
</dbReference>
<organism evidence="14 15">
    <name type="scientific">Echeneis naucrates</name>
    <name type="common">Live sharksucker</name>
    <dbReference type="NCBI Taxonomy" id="173247"/>
    <lineage>
        <taxon>Eukaryota</taxon>
        <taxon>Metazoa</taxon>
        <taxon>Chordata</taxon>
        <taxon>Craniata</taxon>
        <taxon>Vertebrata</taxon>
        <taxon>Euteleostomi</taxon>
        <taxon>Actinopterygii</taxon>
        <taxon>Neopterygii</taxon>
        <taxon>Teleostei</taxon>
        <taxon>Neoteleostei</taxon>
        <taxon>Acanthomorphata</taxon>
        <taxon>Carangaria</taxon>
        <taxon>Carangiformes</taxon>
        <taxon>Echeneidae</taxon>
        <taxon>Echeneis</taxon>
    </lineage>
</organism>
<keyword evidence="5 11" id="KW-1133">Transmembrane helix</keyword>
<proteinExistence type="predicted"/>
<keyword evidence="8" id="KW-0675">Receptor</keyword>
<reference evidence="14" key="2">
    <citation type="submission" date="2025-08" db="UniProtKB">
        <authorList>
            <consortium name="Ensembl"/>
        </authorList>
    </citation>
    <scope>IDENTIFICATION</scope>
</reference>
<evidence type="ECO:0000256" key="7">
    <source>
        <dbReference type="ARBA" id="ARBA00023157"/>
    </source>
</evidence>
<evidence type="ECO:0000313" key="14">
    <source>
        <dbReference type="Ensembl" id="ENSENLP00000009313.1"/>
    </source>
</evidence>
<dbReference type="GO" id="GO:0006955">
    <property type="term" value="P:immune response"/>
    <property type="evidence" value="ECO:0007669"/>
    <property type="project" value="TreeGrafter"/>
</dbReference>
<accession>A0A665TNZ9</accession>
<reference evidence="14" key="1">
    <citation type="submission" date="2021-04" db="EMBL/GenBank/DDBJ databases">
        <authorList>
            <consortium name="Wellcome Sanger Institute Data Sharing"/>
        </authorList>
    </citation>
    <scope>NUCLEOTIDE SEQUENCE [LARGE SCALE GENOMIC DNA]</scope>
</reference>
<keyword evidence="3 11" id="KW-0812">Transmembrane</keyword>
<dbReference type="OMA" id="MITIDEM"/>
<keyword evidence="10" id="KW-0393">Immunoglobulin domain</keyword>
<evidence type="ECO:0000256" key="8">
    <source>
        <dbReference type="ARBA" id="ARBA00023170"/>
    </source>
</evidence>
<keyword evidence="9" id="KW-0325">Glycoprotein</keyword>
<dbReference type="GO" id="GO:0042130">
    <property type="term" value="P:negative regulation of T cell proliferation"/>
    <property type="evidence" value="ECO:0007669"/>
    <property type="project" value="TreeGrafter"/>
</dbReference>
<evidence type="ECO:0000256" key="6">
    <source>
        <dbReference type="ARBA" id="ARBA00023136"/>
    </source>
</evidence>
<protein>
    <submittedName>
        <fullName evidence="14">V-set domain-containing T-cell activation inhibitor 1-like</fullName>
    </submittedName>
</protein>
<reference evidence="14" key="3">
    <citation type="submission" date="2025-09" db="UniProtKB">
        <authorList>
            <consortium name="Ensembl"/>
        </authorList>
    </citation>
    <scope>IDENTIFICATION</scope>
</reference>
<dbReference type="GO" id="GO:0042102">
    <property type="term" value="P:positive regulation of T cell proliferation"/>
    <property type="evidence" value="ECO:0007669"/>
    <property type="project" value="TreeGrafter"/>
</dbReference>
<dbReference type="InterPro" id="IPR003599">
    <property type="entry name" value="Ig_sub"/>
</dbReference>
<dbReference type="InterPro" id="IPR036179">
    <property type="entry name" value="Ig-like_dom_sf"/>
</dbReference>
<keyword evidence="4 12" id="KW-0732">Signal</keyword>
<feature type="domain" description="Ig-like" evidence="13">
    <location>
        <begin position="24"/>
        <end position="133"/>
    </location>
</feature>
<dbReference type="InParanoid" id="A0A665TNZ9"/>
<dbReference type="GO" id="GO:0031295">
    <property type="term" value="P:T cell costimulation"/>
    <property type="evidence" value="ECO:0007669"/>
    <property type="project" value="TreeGrafter"/>
</dbReference>
<dbReference type="InterPro" id="IPR007110">
    <property type="entry name" value="Ig-like_dom"/>
</dbReference>
<sequence>MNMASIGTLFFILTIALTVGKGEPAFVTIHCKAETVGQYGRQSLLQCTVKSIENDTRIRTISWWKTGADNATLVFDKKMTTGRLGYKFAEPRWHDRNMNVSMLITNTQLSDAGHYECEVITDSGDCKGDLTLTVTAKYSAATIHPKDDKITRNTDGELMCKSDDGYPKGQIMWFVDDKTDWTAGAEMKAEEMANGFFRLTSKLTLLRGSIFDKYTCVVLNAKGDKEAEASYDVKAQTAEREDVNRAGLGFESSSKIIAPVVVIGSLIIGLLLALLIYKRRTRKTRRHSTAPLMGNHEEVGRYEPETEDPMVRACQSQI</sequence>
<dbReference type="Gene3D" id="2.60.40.10">
    <property type="entry name" value="Immunoglobulins"/>
    <property type="match status" value="2"/>
</dbReference>
<dbReference type="OrthoDB" id="9942764at2759"/>
<dbReference type="Ensembl" id="ENSENLT00000009759.1">
    <property type="protein sequence ID" value="ENSENLP00000009313.1"/>
    <property type="gene ID" value="ENSENLG00000004506.1"/>
</dbReference>
<evidence type="ECO:0000256" key="9">
    <source>
        <dbReference type="ARBA" id="ARBA00023180"/>
    </source>
</evidence>
<dbReference type="SUPFAM" id="SSF48726">
    <property type="entry name" value="Immunoglobulin"/>
    <property type="match status" value="2"/>
</dbReference>
<gene>
    <name evidence="14" type="primary">zgc:174863</name>
</gene>
<evidence type="ECO:0000256" key="5">
    <source>
        <dbReference type="ARBA" id="ARBA00022989"/>
    </source>
</evidence>
<feature type="domain" description="Ig-like" evidence="13">
    <location>
        <begin position="139"/>
        <end position="232"/>
    </location>
</feature>
<dbReference type="GO" id="GO:0071222">
    <property type="term" value="P:cellular response to lipopolysaccharide"/>
    <property type="evidence" value="ECO:0007669"/>
    <property type="project" value="TreeGrafter"/>
</dbReference>
<keyword evidence="6 11" id="KW-0472">Membrane</keyword>
<dbReference type="Pfam" id="PF08205">
    <property type="entry name" value="C2-set_2"/>
    <property type="match status" value="1"/>
</dbReference>
<dbReference type="InterPro" id="IPR013106">
    <property type="entry name" value="Ig_V-set"/>
</dbReference>
<dbReference type="InterPro" id="IPR013162">
    <property type="entry name" value="CD80_C2-set"/>
</dbReference>
<dbReference type="Pfam" id="PF07686">
    <property type="entry name" value="V-set"/>
    <property type="match status" value="1"/>
</dbReference>
<evidence type="ECO:0000256" key="3">
    <source>
        <dbReference type="ARBA" id="ARBA00022692"/>
    </source>
</evidence>
<keyword evidence="2" id="KW-1003">Cell membrane</keyword>
<keyword evidence="15" id="KW-1185">Reference proteome</keyword>
<feature type="signal peptide" evidence="12">
    <location>
        <begin position="1"/>
        <end position="22"/>
    </location>
</feature>
<dbReference type="PANTHER" id="PTHR25466:SF14">
    <property type="entry name" value="BUTYROPHILIN SUBFAMILY 2 MEMBER A2-LIKE-RELATED"/>
    <property type="match status" value="1"/>
</dbReference>
<dbReference type="PROSITE" id="PS50835">
    <property type="entry name" value="IG_LIKE"/>
    <property type="match status" value="2"/>
</dbReference>
<evidence type="ECO:0000259" key="13">
    <source>
        <dbReference type="PROSITE" id="PS50835"/>
    </source>
</evidence>
<name>A0A665TNZ9_ECHNA</name>
<comment type="subcellular location">
    <subcellularLocation>
        <location evidence="1">Cell membrane</location>
        <topology evidence="1">Single-pass type I membrane protein</topology>
    </subcellularLocation>
</comment>
<dbReference type="SMART" id="SM00409">
    <property type="entry name" value="IG"/>
    <property type="match status" value="2"/>
</dbReference>
<feature type="chain" id="PRO_5025540356" evidence="12">
    <location>
        <begin position="23"/>
        <end position="318"/>
    </location>
</feature>
<evidence type="ECO:0000256" key="1">
    <source>
        <dbReference type="ARBA" id="ARBA00004251"/>
    </source>
</evidence>
<dbReference type="PANTHER" id="PTHR25466">
    <property type="entry name" value="T-LYMPHOCYTE ACTIVATION ANTIGEN"/>
    <property type="match status" value="1"/>
</dbReference>
<dbReference type="GO" id="GO:0007166">
    <property type="term" value="P:cell surface receptor signaling pathway"/>
    <property type="evidence" value="ECO:0007669"/>
    <property type="project" value="TreeGrafter"/>
</dbReference>
<dbReference type="AlphaFoldDB" id="A0A665TNZ9"/>
<evidence type="ECO:0000256" key="12">
    <source>
        <dbReference type="SAM" id="SignalP"/>
    </source>
</evidence>